<dbReference type="RefSeq" id="WP_115951780.1">
    <property type="nucleotide sequence ID" value="NZ_QNVS01000108.1"/>
</dbReference>
<evidence type="ECO:0000313" key="2">
    <source>
        <dbReference type="Proteomes" id="UP000256512"/>
    </source>
</evidence>
<name>A0A3D9B7S5_9FLAO</name>
<dbReference type="EMBL" id="QNVS01000108">
    <property type="protein sequence ID" value="REC49266.1"/>
    <property type="molecule type" value="Genomic_DNA"/>
</dbReference>
<proteinExistence type="predicted"/>
<keyword evidence="2" id="KW-1185">Reference proteome</keyword>
<protein>
    <submittedName>
        <fullName evidence="1">Uncharacterized protein</fullName>
    </submittedName>
</protein>
<dbReference type="AlphaFoldDB" id="A0A3D9B7S5"/>
<comment type="caution">
    <text evidence="1">The sequence shown here is derived from an EMBL/GenBank/DDBJ whole genome shotgun (WGS) entry which is preliminary data.</text>
</comment>
<dbReference type="Proteomes" id="UP000256512">
    <property type="component" value="Unassembled WGS sequence"/>
</dbReference>
<evidence type="ECO:0000313" key="1">
    <source>
        <dbReference type="EMBL" id="REC49266.1"/>
    </source>
</evidence>
<organism evidence="1 2">
    <name type="scientific">Chryseobacterium piscium</name>
    <dbReference type="NCBI Taxonomy" id="333702"/>
    <lineage>
        <taxon>Bacteria</taxon>
        <taxon>Pseudomonadati</taxon>
        <taxon>Bacteroidota</taxon>
        <taxon>Flavobacteriia</taxon>
        <taxon>Flavobacteriales</taxon>
        <taxon>Weeksellaceae</taxon>
        <taxon>Chryseobacterium group</taxon>
        <taxon>Chryseobacterium</taxon>
    </lineage>
</organism>
<accession>A0A3D9B7S5</accession>
<reference evidence="1 2" key="1">
    <citation type="journal article" date="2006" name="Int. J. Syst. Evol. Microbiol.">
        <title>Chryseobacterium piscium sp. nov., isolated from fish of the South Atlantic Ocean off South Africa.</title>
        <authorList>
            <person name="de Beer H."/>
            <person name="Hugo C.J."/>
            <person name="Jooste P.J."/>
            <person name="Vancanneyt M."/>
            <person name="Coenye T."/>
            <person name="Vandamme P."/>
        </authorList>
    </citation>
    <scope>NUCLEOTIDE SEQUENCE [LARGE SCALE GENOMIC DNA]</scope>
    <source>
        <strain evidence="1 2">CCUG 51923</strain>
    </source>
</reference>
<sequence>MAKTNKMGDFAKTISKESVLKSPVQENIKGVVKPVEKTFLLSLQEHKLTALKQKALDQKTTVRSLINSAIDEKFFD</sequence>
<gene>
    <name evidence="1" type="ORF">DRF62_19520</name>
</gene>